<evidence type="ECO:0000313" key="2">
    <source>
        <dbReference type="Proteomes" id="UP001178461"/>
    </source>
</evidence>
<gene>
    <name evidence="1" type="ORF">PODLI_1B017921</name>
</gene>
<protein>
    <submittedName>
        <fullName evidence="1">Uncharacterized protein</fullName>
    </submittedName>
</protein>
<sequence>MDLGSVASSALHLQEKPGLLGLQALLVGCQLTLLTSSGQAPPKWEKTSSQGGRLGITKLGGTSSVKESNHLHHYCHLTPLGPLPAGLFATCCLHIADQAFISFNMKHGTVLWR</sequence>
<proteinExistence type="predicted"/>
<dbReference type="EMBL" id="OX395139">
    <property type="protein sequence ID" value="CAI5793039.1"/>
    <property type="molecule type" value="Genomic_DNA"/>
</dbReference>
<name>A0AA35LBD1_9SAUR</name>
<accession>A0AA35LBD1</accession>
<keyword evidence="2" id="KW-1185">Reference proteome</keyword>
<dbReference type="Proteomes" id="UP001178461">
    <property type="component" value="Chromosome 14"/>
</dbReference>
<dbReference type="AlphaFoldDB" id="A0AA35LBD1"/>
<evidence type="ECO:0000313" key="1">
    <source>
        <dbReference type="EMBL" id="CAI5793039.1"/>
    </source>
</evidence>
<organism evidence="1 2">
    <name type="scientific">Podarcis lilfordi</name>
    <name type="common">Lilford's wall lizard</name>
    <dbReference type="NCBI Taxonomy" id="74358"/>
    <lineage>
        <taxon>Eukaryota</taxon>
        <taxon>Metazoa</taxon>
        <taxon>Chordata</taxon>
        <taxon>Craniata</taxon>
        <taxon>Vertebrata</taxon>
        <taxon>Euteleostomi</taxon>
        <taxon>Lepidosauria</taxon>
        <taxon>Squamata</taxon>
        <taxon>Bifurcata</taxon>
        <taxon>Unidentata</taxon>
        <taxon>Episquamata</taxon>
        <taxon>Laterata</taxon>
        <taxon>Lacertibaenia</taxon>
        <taxon>Lacertidae</taxon>
        <taxon>Podarcis</taxon>
    </lineage>
</organism>
<reference evidence="1" key="1">
    <citation type="submission" date="2022-12" db="EMBL/GenBank/DDBJ databases">
        <authorList>
            <person name="Alioto T."/>
            <person name="Alioto T."/>
            <person name="Gomez Garrido J."/>
        </authorList>
    </citation>
    <scope>NUCLEOTIDE SEQUENCE</scope>
</reference>